<feature type="domain" description="Arrestin C-terminal-like" evidence="5">
    <location>
        <begin position="193"/>
        <end position="338"/>
    </location>
</feature>
<dbReference type="PRINTS" id="PR00309">
    <property type="entry name" value="ARRESTIN"/>
</dbReference>
<dbReference type="PANTHER" id="PTHR11792:SF15">
    <property type="entry name" value="S-ARRESTIN"/>
    <property type="match status" value="1"/>
</dbReference>
<dbReference type="EMBL" id="JAWDJR010000002">
    <property type="protein sequence ID" value="KAK9979842.1"/>
    <property type="molecule type" value="Genomic_DNA"/>
</dbReference>
<dbReference type="InterPro" id="IPR011022">
    <property type="entry name" value="Arrestin_C-like"/>
</dbReference>
<dbReference type="FunFam" id="2.60.40.840:FF:000002">
    <property type="entry name" value="Arrestin 3"/>
    <property type="match status" value="1"/>
</dbReference>
<dbReference type="GO" id="GO:0007399">
    <property type="term" value="P:nervous system development"/>
    <property type="evidence" value="ECO:0007669"/>
    <property type="project" value="UniProtKB-ARBA"/>
</dbReference>
<dbReference type="InterPro" id="IPR000698">
    <property type="entry name" value="Arrestin"/>
</dbReference>
<name>A0AAW2B1X6_CULAL</name>
<dbReference type="PANTHER" id="PTHR11792">
    <property type="entry name" value="ARRESTIN"/>
    <property type="match status" value="1"/>
</dbReference>
<proteinExistence type="inferred from homology"/>
<dbReference type="SMART" id="SM01017">
    <property type="entry name" value="Arrestin_C"/>
    <property type="match status" value="1"/>
</dbReference>
<evidence type="ECO:0000313" key="7">
    <source>
        <dbReference type="Proteomes" id="UP001479290"/>
    </source>
</evidence>
<dbReference type="GO" id="GO:0007165">
    <property type="term" value="P:signal transduction"/>
    <property type="evidence" value="ECO:0007669"/>
    <property type="project" value="InterPro"/>
</dbReference>
<dbReference type="Gene3D" id="2.60.40.640">
    <property type="match status" value="1"/>
</dbReference>
<accession>A0AAW2B1X6</accession>
<evidence type="ECO:0000256" key="2">
    <source>
        <dbReference type="ARBA" id="ARBA00040206"/>
    </source>
</evidence>
<dbReference type="GO" id="GO:0001664">
    <property type="term" value="F:G protein-coupled receptor binding"/>
    <property type="evidence" value="ECO:0007669"/>
    <property type="project" value="TreeGrafter"/>
</dbReference>
<dbReference type="InterPro" id="IPR014752">
    <property type="entry name" value="Arrestin-like_C"/>
</dbReference>
<dbReference type="Gene3D" id="2.60.40.840">
    <property type="match status" value="1"/>
</dbReference>
<dbReference type="AlphaFoldDB" id="A0AAW2B1X6"/>
<dbReference type="InterPro" id="IPR014753">
    <property type="entry name" value="Arrestin_N"/>
</dbReference>
<keyword evidence="7" id="KW-1185">Reference proteome</keyword>
<dbReference type="SUPFAM" id="SSF81296">
    <property type="entry name" value="E set domains"/>
    <property type="match status" value="2"/>
</dbReference>
<dbReference type="Pfam" id="PF02752">
    <property type="entry name" value="Arrestin_C"/>
    <property type="match status" value="1"/>
</dbReference>
<dbReference type="Pfam" id="PF00339">
    <property type="entry name" value="Arrestin_N"/>
    <property type="match status" value="1"/>
</dbReference>
<reference evidence="6 7" key="1">
    <citation type="submission" date="2024-05" db="EMBL/GenBank/DDBJ databases">
        <title>A high-quality chromosomal-level genome assembly of Topmouth culter (Culter alburnus).</title>
        <authorList>
            <person name="Zhao H."/>
        </authorList>
    </citation>
    <scope>NUCLEOTIDE SEQUENCE [LARGE SCALE GENOMIC DNA]</scope>
    <source>
        <strain evidence="6">CATC2023</strain>
        <tissue evidence="6">Muscle</tissue>
    </source>
</reference>
<organism evidence="6 7">
    <name type="scientific">Culter alburnus</name>
    <name type="common">Topmouth culter</name>
    <dbReference type="NCBI Taxonomy" id="194366"/>
    <lineage>
        <taxon>Eukaryota</taxon>
        <taxon>Metazoa</taxon>
        <taxon>Chordata</taxon>
        <taxon>Craniata</taxon>
        <taxon>Vertebrata</taxon>
        <taxon>Euteleostomi</taxon>
        <taxon>Actinopterygii</taxon>
        <taxon>Neopterygii</taxon>
        <taxon>Teleostei</taxon>
        <taxon>Ostariophysi</taxon>
        <taxon>Cypriniformes</taxon>
        <taxon>Xenocyprididae</taxon>
        <taxon>Xenocypridinae</taxon>
        <taxon>Culter</taxon>
    </lineage>
</organism>
<evidence type="ECO:0000256" key="4">
    <source>
        <dbReference type="ARBA" id="ARBA00042071"/>
    </source>
</evidence>
<evidence type="ECO:0000313" key="6">
    <source>
        <dbReference type="EMBL" id="KAK9979842.1"/>
    </source>
</evidence>
<evidence type="ECO:0000256" key="1">
    <source>
        <dbReference type="ARBA" id="ARBA00005298"/>
    </source>
</evidence>
<evidence type="ECO:0000259" key="5">
    <source>
        <dbReference type="SMART" id="SM01017"/>
    </source>
</evidence>
<sequence>MSPKQIVFKKISKDKSVGVYMGKRDFVDHVDSVDPVDGVLLVDPEQLKGKKVYATLSCTFRYGRDDMDVVGISFRREIYLATRQIYPPLQDKEQCILTKVQDKLLRKLGDNAYPFFFEFPDNLPCSVGIQPGPKDVGKHCAVEFEVKAFCAESQDAKVRKRSSVRLMIRKVQYAPEKLGPAPCVETTRDFLMSDKPLHMEARLEKQTYYHGEPINLSIKINNDSNKNVRNIIISVEQIANVVLYSNDSYNETVAIEDSGDSVESGAKLDKVYTLLPLLANNRQKRGIALDGKLKHEDTNLASSSMIKEGVLKEVLGILVSYRIVVKLIVGGCVASLPFINPLPYNVKTCMFTISALYQMINLIVST</sequence>
<dbReference type="PROSITE" id="PS00295">
    <property type="entry name" value="ARRESTINS"/>
    <property type="match status" value="1"/>
</dbReference>
<dbReference type="InterPro" id="IPR017864">
    <property type="entry name" value="Arrestin_CS"/>
</dbReference>
<dbReference type="GO" id="GO:0001750">
    <property type="term" value="C:photoreceptor outer segment"/>
    <property type="evidence" value="ECO:0007669"/>
    <property type="project" value="TreeGrafter"/>
</dbReference>
<protein>
    <recommendedName>
        <fullName evidence="2">S-arrestin</fullName>
    </recommendedName>
    <alternativeName>
        <fullName evidence="4">Retinal S-antigen</fullName>
    </alternativeName>
    <alternativeName>
        <fullName evidence="3">Rod photoreceptor arrestin</fullName>
    </alternativeName>
</protein>
<dbReference type="FunFam" id="2.60.40.640:FF:000011">
    <property type="entry name" value="S-arrestin isoform X2"/>
    <property type="match status" value="1"/>
</dbReference>
<gene>
    <name evidence="6" type="ORF">ABG768_013250</name>
</gene>
<dbReference type="Proteomes" id="UP001479290">
    <property type="component" value="Unassembled WGS sequence"/>
</dbReference>
<dbReference type="GO" id="GO:0002031">
    <property type="term" value="P:G protein-coupled receptor internalization"/>
    <property type="evidence" value="ECO:0007669"/>
    <property type="project" value="TreeGrafter"/>
</dbReference>
<dbReference type="InterPro" id="IPR011021">
    <property type="entry name" value="Arrestin-like_N"/>
</dbReference>
<evidence type="ECO:0000256" key="3">
    <source>
        <dbReference type="ARBA" id="ARBA00041305"/>
    </source>
</evidence>
<dbReference type="InterPro" id="IPR014756">
    <property type="entry name" value="Ig_E-set"/>
</dbReference>
<dbReference type="GO" id="GO:0001917">
    <property type="term" value="C:photoreceptor inner segment"/>
    <property type="evidence" value="ECO:0007669"/>
    <property type="project" value="TreeGrafter"/>
</dbReference>
<comment type="caution">
    <text evidence="6">The sequence shown here is derived from an EMBL/GenBank/DDBJ whole genome shotgun (WGS) entry which is preliminary data.</text>
</comment>
<comment type="similarity">
    <text evidence="1">Belongs to the arrestin family.</text>
</comment>